<organism evidence="2 3">
    <name type="scientific">Thioalkalivibrio denitrificans</name>
    <dbReference type="NCBI Taxonomy" id="108003"/>
    <lineage>
        <taxon>Bacteria</taxon>
        <taxon>Pseudomonadati</taxon>
        <taxon>Pseudomonadota</taxon>
        <taxon>Gammaproteobacteria</taxon>
        <taxon>Chromatiales</taxon>
        <taxon>Ectothiorhodospiraceae</taxon>
        <taxon>Thioalkalivibrio</taxon>
    </lineage>
</organism>
<name>A0A1V3NH14_9GAMM</name>
<dbReference type="InterPro" id="IPR001387">
    <property type="entry name" value="Cro/C1-type_HTH"/>
</dbReference>
<dbReference type="STRING" id="108003.B1C78_08925"/>
<dbReference type="Gene3D" id="1.10.260.40">
    <property type="entry name" value="lambda repressor-like DNA-binding domains"/>
    <property type="match status" value="1"/>
</dbReference>
<dbReference type="InterPro" id="IPR010982">
    <property type="entry name" value="Lambda_DNA-bd_dom_sf"/>
</dbReference>
<dbReference type="EMBL" id="MVBK01000048">
    <property type="protein sequence ID" value="OOG24330.1"/>
    <property type="molecule type" value="Genomic_DNA"/>
</dbReference>
<feature type="domain" description="HTH cro/C1-type" evidence="1">
    <location>
        <begin position="15"/>
        <end position="73"/>
    </location>
</feature>
<reference evidence="2 3" key="1">
    <citation type="submission" date="2017-02" db="EMBL/GenBank/DDBJ databases">
        <title>Genomic diversity within the haloalkaliphilic genus Thioalkalivibrio.</title>
        <authorList>
            <person name="Ahn A.-C."/>
            <person name="Meier-Kolthoff J."/>
            <person name="Overmars L."/>
            <person name="Richter M."/>
            <person name="Woyke T."/>
            <person name="Sorokin D.Y."/>
            <person name="Muyzer G."/>
        </authorList>
    </citation>
    <scope>NUCLEOTIDE SEQUENCE [LARGE SCALE GENOMIC DNA]</scope>
    <source>
        <strain evidence="2 3">ALJD</strain>
    </source>
</reference>
<evidence type="ECO:0000313" key="2">
    <source>
        <dbReference type="EMBL" id="OOG24330.1"/>
    </source>
</evidence>
<keyword evidence="3" id="KW-1185">Reference proteome</keyword>
<proteinExistence type="predicted"/>
<protein>
    <recommendedName>
        <fullName evidence="1">HTH cro/C1-type domain-containing protein</fullName>
    </recommendedName>
</protein>
<dbReference type="PROSITE" id="PS50943">
    <property type="entry name" value="HTH_CROC1"/>
    <property type="match status" value="1"/>
</dbReference>
<comment type="caution">
    <text evidence="2">The sequence shown here is derived from an EMBL/GenBank/DDBJ whole genome shotgun (WGS) entry which is preliminary data.</text>
</comment>
<dbReference type="RefSeq" id="WP_077278807.1">
    <property type="nucleotide sequence ID" value="NZ_MVBK01000048.1"/>
</dbReference>
<sequence length="107" mass="11671">MGLERHSKGPVGKRLRDARLAKGLSQKELGVSAGIDMSSASARINQYERHTHVPDYGTAQRLASVLDVPVMYLYADDDELAELVLAYSRASLRARAKARSALAKTSD</sequence>
<accession>A0A1V3NH14</accession>
<dbReference type="SUPFAM" id="SSF47413">
    <property type="entry name" value="lambda repressor-like DNA-binding domains"/>
    <property type="match status" value="1"/>
</dbReference>
<evidence type="ECO:0000313" key="3">
    <source>
        <dbReference type="Proteomes" id="UP000189462"/>
    </source>
</evidence>
<dbReference type="OrthoDB" id="6006530at2"/>
<evidence type="ECO:0000259" key="1">
    <source>
        <dbReference type="PROSITE" id="PS50943"/>
    </source>
</evidence>
<dbReference type="Pfam" id="PF01381">
    <property type="entry name" value="HTH_3"/>
    <property type="match status" value="1"/>
</dbReference>
<dbReference type="GO" id="GO:0003677">
    <property type="term" value="F:DNA binding"/>
    <property type="evidence" value="ECO:0007669"/>
    <property type="project" value="InterPro"/>
</dbReference>
<dbReference type="CDD" id="cd00093">
    <property type="entry name" value="HTH_XRE"/>
    <property type="match status" value="1"/>
</dbReference>
<dbReference type="SMART" id="SM00530">
    <property type="entry name" value="HTH_XRE"/>
    <property type="match status" value="1"/>
</dbReference>
<dbReference type="AlphaFoldDB" id="A0A1V3NH14"/>
<dbReference type="Proteomes" id="UP000189462">
    <property type="component" value="Unassembled WGS sequence"/>
</dbReference>
<gene>
    <name evidence="2" type="ORF">B1C78_08925</name>
</gene>